<dbReference type="Proteomes" id="UP000317422">
    <property type="component" value="Unassembled WGS sequence"/>
</dbReference>
<dbReference type="Pfam" id="PF13794">
    <property type="entry name" value="MiaE_2"/>
    <property type="match status" value="1"/>
</dbReference>
<dbReference type="CDD" id="cd00657">
    <property type="entry name" value="Ferritin_like"/>
    <property type="match status" value="1"/>
</dbReference>
<feature type="domain" description="Ferritin-like" evidence="1">
    <location>
        <begin position="18"/>
        <end position="199"/>
    </location>
</feature>
<accession>A0A543NF62</accession>
<evidence type="ECO:0000313" key="2">
    <source>
        <dbReference type="EMBL" id="TQN30474.1"/>
    </source>
</evidence>
<reference evidence="2 3" key="1">
    <citation type="submission" date="2019-06" db="EMBL/GenBank/DDBJ databases">
        <title>Sequencing the genomes of 1000 actinobacteria strains.</title>
        <authorList>
            <person name="Klenk H.-P."/>
        </authorList>
    </citation>
    <scope>NUCLEOTIDE SEQUENCE [LARGE SCALE GENOMIC DNA]</scope>
    <source>
        <strain evidence="2 3">DSM 45015</strain>
    </source>
</reference>
<sequence length="241" mass="25323">MTNGSVPTAGSGPGEHAERGVVDLLGLLAYAELVAFFRTAEHAELAPTLEAKGKLAGLAAGEYANHERLYTGLVQRGADPEEAMRPFVAPLDAWHARTEPQDWLESLVKIYVGLGIAGDFYRKVAELTDEGTRELATSAVADTQRAEFIAPQVRAAVEADPALGGRLSLWARRLVGEALSQAQSVAASRMDLAVLLAGGAQEDTEQHGDGSGSGDLATVSRMFATLTDAHNTRLAAMGLGS</sequence>
<organism evidence="2 3">
    <name type="scientific">Haloactinospora alba</name>
    <dbReference type="NCBI Taxonomy" id="405555"/>
    <lineage>
        <taxon>Bacteria</taxon>
        <taxon>Bacillati</taxon>
        <taxon>Actinomycetota</taxon>
        <taxon>Actinomycetes</taxon>
        <taxon>Streptosporangiales</taxon>
        <taxon>Nocardiopsidaceae</taxon>
        <taxon>Haloactinospora</taxon>
    </lineage>
</organism>
<dbReference type="InterPro" id="IPR012347">
    <property type="entry name" value="Ferritin-like"/>
</dbReference>
<keyword evidence="3" id="KW-1185">Reference proteome</keyword>
<dbReference type="AlphaFoldDB" id="A0A543NF62"/>
<protein>
    <submittedName>
        <fullName evidence="2">tRNA-(MS[2]IO[6]A)-hydroxylase MiaE-like protein</fullName>
    </submittedName>
</protein>
<gene>
    <name evidence="2" type="ORF">FHX37_0353</name>
</gene>
<evidence type="ECO:0000313" key="3">
    <source>
        <dbReference type="Proteomes" id="UP000317422"/>
    </source>
</evidence>
<dbReference type="EMBL" id="VFQC01000001">
    <property type="protein sequence ID" value="TQN30474.1"/>
    <property type="molecule type" value="Genomic_DNA"/>
</dbReference>
<name>A0A543NF62_9ACTN</name>
<evidence type="ECO:0000259" key="1">
    <source>
        <dbReference type="Pfam" id="PF13794"/>
    </source>
</evidence>
<comment type="caution">
    <text evidence="2">The sequence shown here is derived from an EMBL/GenBank/DDBJ whole genome shotgun (WGS) entry which is preliminary data.</text>
</comment>
<proteinExistence type="predicted"/>
<dbReference type="Gene3D" id="1.20.1260.10">
    <property type="match status" value="1"/>
</dbReference>
<dbReference type="InterPro" id="IPR059125">
    <property type="entry name" value="Ferritin_actino"/>
</dbReference>
<dbReference type="OrthoDB" id="3728083at2"/>
<dbReference type="RefSeq" id="WP_141921722.1">
    <property type="nucleotide sequence ID" value="NZ_VFQC01000001.1"/>
</dbReference>